<dbReference type="GO" id="GO:0038023">
    <property type="term" value="F:signaling receptor activity"/>
    <property type="evidence" value="ECO:0007669"/>
    <property type="project" value="TreeGrafter"/>
</dbReference>
<gene>
    <name evidence="9" type="primary">LOC113497744</name>
</gene>
<reference evidence="9" key="1">
    <citation type="submission" date="2025-08" db="UniProtKB">
        <authorList>
            <consortium name="RefSeq"/>
        </authorList>
    </citation>
    <scope>IDENTIFICATION</scope>
</reference>
<feature type="binding site" evidence="6">
    <location>
        <position position="162"/>
    </location>
    <ligand>
        <name>Zn(2+)</name>
        <dbReference type="ChEBI" id="CHEBI:29105"/>
    </ligand>
</feature>
<evidence type="ECO:0000313" key="8">
    <source>
        <dbReference type="Proteomes" id="UP000322000"/>
    </source>
</evidence>
<dbReference type="GeneID" id="113497744"/>
<dbReference type="OrthoDB" id="529367at2759"/>
<comment type="subcellular location">
    <subcellularLocation>
        <location evidence="1">Membrane</location>
        <topology evidence="1">Multi-pass membrane protein</topology>
    </subcellularLocation>
</comment>
<dbReference type="FunCoup" id="A0A7E5VY26">
    <property type="interactions" value="398"/>
</dbReference>
<accession>A0A7E5VY26</accession>
<dbReference type="InterPro" id="IPR004254">
    <property type="entry name" value="AdipoR/HlyIII-related"/>
</dbReference>
<dbReference type="GO" id="GO:0016020">
    <property type="term" value="C:membrane"/>
    <property type="evidence" value="ECO:0007669"/>
    <property type="project" value="UniProtKB-SubCell"/>
</dbReference>
<keyword evidence="5 7" id="KW-0472">Membrane</keyword>
<evidence type="ECO:0000313" key="9">
    <source>
        <dbReference type="RefSeq" id="XP_026733239.1"/>
    </source>
</evidence>
<feature type="transmembrane region" description="Helical" evidence="7">
    <location>
        <begin position="176"/>
        <end position="199"/>
    </location>
</feature>
<dbReference type="RefSeq" id="XP_026733239.1">
    <property type="nucleotide sequence ID" value="XM_026877438.1"/>
</dbReference>
<sequence>MTLTMTRKLSECQAETVQFVPIEKVSVEDECGSESFCQSNGLLRRGKKLEDNNNMTKEEEEYINYRQLLKYEQAPEYIKHNPFIRDGYRKLLPTRLCWESIFWWTNETMNIWTHIFGFFLLLFLTINDLVIINIHATVTDKIVAGILFSCFLICMALSALYHTFSCRSEHDYNTFLMYDLFGIALSLLAIYTSGVYYAFWCHYELKAFYMTSVTVIFVVAMVLQIPKLGVPYLVKMCVFIGWAAYGVLPTLHWTYTLGGFDNPMVQMFFPRVIGMYVISGTAFVIYAFKVPERWFPGKVDYIGHSHQWWHVLVLGALYYWHNSGMMYVQYRMNHGCANTMRIF</sequence>
<dbReference type="Pfam" id="PF03006">
    <property type="entry name" value="HlyIII"/>
    <property type="match status" value="1"/>
</dbReference>
<feature type="binding site" evidence="6">
    <location>
        <position position="306"/>
    </location>
    <ligand>
        <name>Zn(2+)</name>
        <dbReference type="ChEBI" id="CHEBI:29105"/>
    </ligand>
</feature>
<keyword evidence="8" id="KW-1185">Reference proteome</keyword>
<feature type="binding site" evidence="6">
    <location>
        <position position="310"/>
    </location>
    <ligand>
        <name>Zn(2+)</name>
        <dbReference type="ChEBI" id="CHEBI:29105"/>
    </ligand>
</feature>
<evidence type="ECO:0000256" key="2">
    <source>
        <dbReference type="ARBA" id="ARBA00007018"/>
    </source>
</evidence>
<feature type="transmembrane region" description="Helical" evidence="7">
    <location>
        <begin position="205"/>
        <end position="223"/>
    </location>
</feature>
<keyword evidence="6" id="KW-0479">Metal-binding</keyword>
<dbReference type="PANTHER" id="PTHR20855">
    <property type="entry name" value="ADIPOR/PROGESTIN RECEPTOR-RELATED"/>
    <property type="match status" value="1"/>
</dbReference>
<keyword evidence="9" id="KW-0675">Receptor</keyword>
<evidence type="ECO:0000256" key="3">
    <source>
        <dbReference type="ARBA" id="ARBA00022692"/>
    </source>
</evidence>
<comment type="similarity">
    <text evidence="2">Belongs to the ADIPOR family.</text>
</comment>
<feature type="transmembrane region" description="Helical" evidence="7">
    <location>
        <begin position="230"/>
        <end position="248"/>
    </location>
</feature>
<evidence type="ECO:0000256" key="6">
    <source>
        <dbReference type="PIRSR" id="PIRSR604254-1"/>
    </source>
</evidence>
<evidence type="ECO:0000256" key="7">
    <source>
        <dbReference type="SAM" id="Phobius"/>
    </source>
</evidence>
<proteinExistence type="inferred from homology"/>
<dbReference type="PANTHER" id="PTHR20855:SF15">
    <property type="entry name" value="PROGESTIN AND ADIPOQ RECEPTOR FAMILY MEMBER 3"/>
    <property type="match status" value="1"/>
</dbReference>
<feature type="transmembrane region" description="Helical" evidence="7">
    <location>
        <begin position="268"/>
        <end position="288"/>
    </location>
</feature>
<keyword evidence="4 7" id="KW-1133">Transmembrane helix</keyword>
<organism evidence="8 9">
    <name type="scientific">Trichoplusia ni</name>
    <name type="common">Cabbage looper</name>
    <dbReference type="NCBI Taxonomy" id="7111"/>
    <lineage>
        <taxon>Eukaryota</taxon>
        <taxon>Metazoa</taxon>
        <taxon>Ecdysozoa</taxon>
        <taxon>Arthropoda</taxon>
        <taxon>Hexapoda</taxon>
        <taxon>Insecta</taxon>
        <taxon>Pterygota</taxon>
        <taxon>Neoptera</taxon>
        <taxon>Endopterygota</taxon>
        <taxon>Lepidoptera</taxon>
        <taxon>Glossata</taxon>
        <taxon>Ditrysia</taxon>
        <taxon>Noctuoidea</taxon>
        <taxon>Noctuidae</taxon>
        <taxon>Plusiinae</taxon>
        <taxon>Trichoplusia</taxon>
    </lineage>
</organism>
<feature type="transmembrane region" description="Helical" evidence="7">
    <location>
        <begin position="142"/>
        <end position="164"/>
    </location>
</feature>
<keyword evidence="3 7" id="KW-0812">Transmembrane</keyword>
<protein>
    <submittedName>
        <fullName evidence="9">Progestin and adipoQ receptor family member 3 isoform X1</fullName>
    </submittedName>
</protein>
<keyword evidence="6" id="KW-0862">Zinc</keyword>
<dbReference type="InParanoid" id="A0A7E5VY26"/>
<evidence type="ECO:0000256" key="4">
    <source>
        <dbReference type="ARBA" id="ARBA00022989"/>
    </source>
</evidence>
<dbReference type="KEGG" id="tnl:113497744"/>
<feature type="transmembrane region" description="Helical" evidence="7">
    <location>
        <begin position="115"/>
        <end position="136"/>
    </location>
</feature>
<dbReference type="AlphaFoldDB" id="A0A7E5VY26"/>
<evidence type="ECO:0000256" key="1">
    <source>
        <dbReference type="ARBA" id="ARBA00004141"/>
    </source>
</evidence>
<evidence type="ECO:0000256" key="5">
    <source>
        <dbReference type="ARBA" id="ARBA00023136"/>
    </source>
</evidence>
<name>A0A7E5VY26_TRINI</name>
<dbReference type="GO" id="GO:0046872">
    <property type="term" value="F:metal ion binding"/>
    <property type="evidence" value="ECO:0007669"/>
    <property type="project" value="UniProtKB-KW"/>
</dbReference>
<dbReference type="Proteomes" id="UP000322000">
    <property type="component" value="Chromosome 9"/>
</dbReference>